<proteinExistence type="predicted"/>
<feature type="compositionally biased region" description="Basic residues" evidence="5">
    <location>
        <begin position="176"/>
        <end position="193"/>
    </location>
</feature>
<dbReference type="Gene3D" id="1.10.530.10">
    <property type="match status" value="1"/>
</dbReference>
<evidence type="ECO:0000313" key="9">
    <source>
        <dbReference type="Proteomes" id="UP000182057"/>
    </source>
</evidence>
<dbReference type="PANTHER" id="PTHR33308">
    <property type="entry name" value="PEPTIDOGLYCAN HYDROLASE FLGJ"/>
    <property type="match status" value="1"/>
</dbReference>
<evidence type="ECO:0000256" key="5">
    <source>
        <dbReference type="SAM" id="MobiDB-lite"/>
    </source>
</evidence>
<dbReference type="InterPro" id="IPR018392">
    <property type="entry name" value="LysM"/>
</dbReference>
<evidence type="ECO:0000313" key="8">
    <source>
        <dbReference type="EMBL" id="SCQ20867.1"/>
    </source>
</evidence>
<evidence type="ECO:0000313" key="7">
    <source>
        <dbReference type="EMBL" id="PDP42592.1"/>
    </source>
</evidence>
<dbReference type="Proteomes" id="UP000219259">
    <property type="component" value="Unassembled WGS sequence"/>
</dbReference>
<dbReference type="InterPro" id="IPR036779">
    <property type="entry name" value="LysM_dom_sf"/>
</dbReference>
<feature type="domain" description="LysM" evidence="6">
    <location>
        <begin position="278"/>
        <end position="322"/>
    </location>
</feature>
<evidence type="ECO:0000256" key="1">
    <source>
        <dbReference type="ARBA" id="ARBA00022529"/>
    </source>
</evidence>
<reference evidence="8 9" key="1">
    <citation type="submission" date="2016-09" db="EMBL/GenBank/DDBJ databases">
        <authorList>
            <person name="Capua I."/>
            <person name="De Benedictis P."/>
            <person name="Joannis T."/>
            <person name="Lombin L.H."/>
            <person name="Cattoli G."/>
        </authorList>
    </citation>
    <scope>NUCLEOTIDE SEQUENCE [LARGE SCALE GENOMIC DNA]</scope>
    <source>
        <strain evidence="8 9">UB20</strain>
    </source>
</reference>
<dbReference type="Proteomes" id="UP000182057">
    <property type="component" value="Unassembled WGS sequence"/>
</dbReference>
<dbReference type="GO" id="GO:0042742">
    <property type="term" value="P:defense response to bacterium"/>
    <property type="evidence" value="ECO:0007669"/>
    <property type="project" value="UniProtKB-KW"/>
</dbReference>
<feature type="region of interest" description="Disordered" evidence="5">
    <location>
        <begin position="175"/>
        <end position="205"/>
    </location>
</feature>
<dbReference type="PANTHER" id="PTHR33308:SF9">
    <property type="entry name" value="PEPTIDOGLYCAN HYDROLASE FLGJ"/>
    <property type="match status" value="1"/>
</dbReference>
<dbReference type="SMART" id="SM00047">
    <property type="entry name" value="LYZ2"/>
    <property type="match status" value="1"/>
</dbReference>
<keyword evidence="1" id="KW-0929">Antimicrobial</keyword>
<dbReference type="GO" id="GO:0004040">
    <property type="term" value="F:amidase activity"/>
    <property type="evidence" value="ECO:0007669"/>
    <property type="project" value="InterPro"/>
</dbReference>
<dbReference type="OMA" id="YSSYWES"/>
<evidence type="ECO:0000256" key="4">
    <source>
        <dbReference type="ARBA" id="ARBA00032108"/>
    </source>
</evidence>
<evidence type="ECO:0000259" key="6">
    <source>
        <dbReference type="PROSITE" id="PS51782"/>
    </source>
</evidence>
<evidence type="ECO:0000256" key="2">
    <source>
        <dbReference type="ARBA" id="ARBA00022638"/>
    </source>
</evidence>
<reference evidence="7 10" key="2">
    <citation type="submission" date="2017-09" db="EMBL/GenBank/DDBJ databases">
        <title>Phase variable restriction modification systems are present in the genome sequences of periodontal pathogens Prevotella intermedia, Tannerella forsythia and Porphyromonas gingivalis.</title>
        <authorList>
            <person name="Haigh R.D."/>
            <person name="Crawford L."/>
            <person name="Ralph J."/>
            <person name="Wanford J."/>
            <person name="Vartoukian S.R."/>
            <person name="Hijazib K."/>
            <person name="Wade W."/>
            <person name="Oggioni M.R."/>
        </authorList>
    </citation>
    <scope>NUCLEOTIDE SEQUENCE [LARGE SCALE GENOMIC DNA]</scope>
    <source>
        <strain evidence="7 10">WW11663</strain>
    </source>
</reference>
<dbReference type="CDD" id="cd00118">
    <property type="entry name" value="LysM"/>
    <property type="match status" value="1"/>
</dbReference>
<dbReference type="Pfam" id="PF01476">
    <property type="entry name" value="LysM"/>
    <property type="match status" value="1"/>
</dbReference>
<accession>A0A1D3UL49</accession>
<dbReference type="EMBL" id="FMMM01000048">
    <property type="protein sequence ID" value="SCQ20867.1"/>
    <property type="molecule type" value="Genomic_DNA"/>
</dbReference>
<dbReference type="SUPFAM" id="SSF54106">
    <property type="entry name" value="LysM domain"/>
    <property type="match status" value="1"/>
</dbReference>
<dbReference type="InterPro" id="IPR051056">
    <property type="entry name" value="Glycosyl_Hydrolase_73"/>
</dbReference>
<dbReference type="GeneID" id="34758576"/>
<dbReference type="Pfam" id="PF01832">
    <property type="entry name" value="Glucosaminidase"/>
    <property type="match status" value="1"/>
</dbReference>
<dbReference type="OrthoDB" id="977752at2"/>
<dbReference type="EMBL" id="NSLJ01000047">
    <property type="protein sequence ID" value="PDP42592.1"/>
    <property type="molecule type" value="Genomic_DNA"/>
</dbReference>
<dbReference type="GO" id="GO:0016798">
    <property type="term" value="F:hydrolase activity, acting on glycosyl bonds"/>
    <property type="evidence" value="ECO:0007669"/>
    <property type="project" value="UniProtKB-KW"/>
</dbReference>
<organism evidence="8 9">
    <name type="scientific">Tannerella forsythia</name>
    <name type="common">Bacteroides forsythus</name>
    <dbReference type="NCBI Taxonomy" id="28112"/>
    <lineage>
        <taxon>Bacteria</taxon>
        <taxon>Pseudomonadati</taxon>
        <taxon>Bacteroidota</taxon>
        <taxon>Bacteroidia</taxon>
        <taxon>Bacteroidales</taxon>
        <taxon>Tannerellaceae</taxon>
        <taxon>Tannerella</taxon>
    </lineage>
</organism>
<name>A0A1D3UL49_TANFO</name>
<dbReference type="Gene3D" id="3.10.350.10">
    <property type="entry name" value="LysM domain"/>
    <property type="match status" value="1"/>
</dbReference>
<keyword evidence="2" id="KW-0081">Bacteriolytic enzyme</keyword>
<dbReference type="GO" id="GO:0031640">
    <property type="term" value="P:killing of cells of another organism"/>
    <property type="evidence" value="ECO:0007669"/>
    <property type="project" value="UniProtKB-KW"/>
</dbReference>
<keyword evidence="8" id="KW-0326">Glycosidase</keyword>
<protein>
    <recommendedName>
        <fullName evidence="4">Peptidoglycan hydrolase</fullName>
    </recommendedName>
</protein>
<gene>
    <name evidence="8" type="primary">lytG_2</name>
    <name evidence="7" type="ORF">CLI86_12665</name>
    <name evidence="8" type="ORF">TFUB20_01170</name>
</gene>
<evidence type="ECO:0000256" key="3">
    <source>
        <dbReference type="ARBA" id="ARBA00022801"/>
    </source>
</evidence>
<sequence length="323" mass="37629">MNKYTRQTLVVLTGLTVIWQASGQRKIASYEQYIDRYNHLAVEQEKKYHIPASIKLAQAILESDAGRAKLAREANNHFGIKCHNNWKGKKTYHDDDLRNECFRTYGSVTDSYEDHSRFLAERSRYTKLFLLNKKDYRGWAKGLQQCGYATDRAYANKLIKLIEDYELYLYDMGGKSGKKASSSKKEASKKRLKKESVQPKISSANDGERLLPRNVYKTYGLIYTIARYDDSFAQIADDLGFKTKELARYNEVREDFPLRQGDIIYLEKKKKKAEMPNLFHQVQMGESMHSISQYYGIRVKSLYKLNRKDPDYVPAEGETLKLR</sequence>
<dbReference type="RefSeq" id="WP_014224736.1">
    <property type="nucleotide sequence ID" value="NZ_CALHNL010000086.1"/>
</dbReference>
<evidence type="ECO:0000313" key="10">
    <source>
        <dbReference type="Proteomes" id="UP000219259"/>
    </source>
</evidence>
<dbReference type="InterPro" id="IPR002901">
    <property type="entry name" value="MGlyc_endo_b_GlcNAc-like_dom"/>
</dbReference>
<dbReference type="AlphaFoldDB" id="A0A1D3UL49"/>
<dbReference type="PROSITE" id="PS51782">
    <property type="entry name" value="LYSM"/>
    <property type="match status" value="1"/>
</dbReference>
<keyword evidence="3 8" id="KW-0378">Hydrolase</keyword>